<evidence type="ECO:0000259" key="1">
    <source>
        <dbReference type="Pfam" id="PF12697"/>
    </source>
</evidence>
<dbReference type="Pfam" id="PF12697">
    <property type="entry name" value="Abhydrolase_6"/>
    <property type="match status" value="1"/>
</dbReference>
<dbReference type="AlphaFoldDB" id="A0A1D9MM20"/>
<keyword evidence="3" id="KW-1185">Reference proteome</keyword>
<dbReference type="Proteomes" id="UP000176288">
    <property type="component" value="Chromosome"/>
</dbReference>
<accession>A0A1D9MM20</accession>
<dbReference type="KEGG" id="avu:BK816_08715"/>
<dbReference type="Gene3D" id="3.40.50.1820">
    <property type="entry name" value="alpha/beta hydrolase"/>
    <property type="match status" value="1"/>
</dbReference>
<evidence type="ECO:0000313" key="3">
    <source>
        <dbReference type="Proteomes" id="UP000176288"/>
    </source>
</evidence>
<dbReference type="EMBL" id="CP017812">
    <property type="protein sequence ID" value="AOZ73342.1"/>
    <property type="molecule type" value="Genomic_DNA"/>
</dbReference>
<dbReference type="GO" id="GO:0016787">
    <property type="term" value="F:hydrolase activity"/>
    <property type="evidence" value="ECO:0007669"/>
    <property type="project" value="UniProtKB-KW"/>
</dbReference>
<dbReference type="InterPro" id="IPR029058">
    <property type="entry name" value="AB_hydrolase_fold"/>
</dbReference>
<gene>
    <name evidence="2" type="ORF">BK816_08715</name>
</gene>
<dbReference type="RefSeq" id="WP_071164805.1">
    <property type="nucleotide sequence ID" value="NZ_CP017812.1"/>
</dbReference>
<protein>
    <submittedName>
        <fullName evidence="2">Alpha/beta hydrolase</fullName>
    </submittedName>
</protein>
<organism evidence="2 3">
    <name type="scientific">Boudabousia tangfeifanii</name>
    <dbReference type="NCBI Taxonomy" id="1912795"/>
    <lineage>
        <taxon>Bacteria</taxon>
        <taxon>Bacillati</taxon>
        <taxon>Actinomycetota</taxon>
        <taxon>Actinomycetes</taxon>
        <taxon>Actinomycetales</taxon>
        <taxon>Actinomycetaceae</taxon>
        <taxon>Boudabousia</taxon>
    </lineage>
</organism>
<feature type="domain" description="AB hydrolase-1" evidence="1">
    <location>
        <begin position="29"/>
        <end position="223"/>
    </location>
</feature>
<dbReference type="InterPro" id="IPR000073">
    <property type="entry name" value="AB_hydrolase_1"/>
</dbReference>
<proteinExistence type="predicted"/>
<dbReference type="SUPFAM" id="SSF53474">
    <property type="entry name" value="alpha/beta-Hydrolases"/>
    <property type="match status" value="1"/>
</dbReference>
<dbReference type="STRING" id="1912795.BK816_08715"/>
<reference evidence="2 3" key="1">
    <citation type="submission" date="2016-10" db="EMBL/GenBank/DDBJ databases">
        <title>Actinomyces aegypiusis sp. nov., isolated from the Aegypius monachus in Qinghai Tibet Plateau China.</title>
        <authorList>
            <person name="Wang Y."/>
        </authorList>
    </citation>
    <scope>NUCLEOTIDE SEQUENCE [LARGE SCALE GENOMIC DNA]</scope>
    <source>
        <strain evidence="2 3">VUL4_3</strain>
    </source>
</reference>
<dbReference type="OrthoDB" id="9780269at2"/>
<keyword evidence="2" id="KW-0378">Hydrolase</keyword>
<sequence>MTEVEITTPRGVRLSATLTEPVDARGAVVVFAHSFLGDRHSGGRFDKLAGAYRAAGYSTLRFDFSGCGLSDDDSVTIAHQVEDLRSVCAWLADRGYQRQVLHAHSFGAVTALRARPPQVNTMVLTSPITGPMLFDWSQIFSPEQLDELEKHGATRIPDDSDGPREWFVITRETLADLSLNDPVDLLSELPYPVLIVFDADDVELDIVSQAQENFAIMPDGSRIHVAHECYFSDLEQTDTLIELSTRWATNKVPARIGKPAAS</sequence>
<name>A0A1D9MM20_9ACTO</name>
<evidence type="ECO:0000313" key="2">
    <source>
        <dbReference type="EMBL" id="AOZ73342.1"/>
    </source>
</evidence>